<name>A0A9W5B7N9_9HYPH</name>
<comment type="caution">
    <text evidence="2">The sequence shown here is derived from an EMBL/GenBank/DDBJ whole genome shotgun (WGS) entry which is preliminary data.</text>
</comment>
<dbReference type="AlphaFoldDB" id="A0A9W5B7N9"/>
<reference evidence="2 3" key="1">
    <citation type="submission" date="2016-01" db="EMBL/GenBank/DDBJ databases">
        <authorList>
            <person name="Regsiter A."/>
            <person name="william w."/>
        </authorList>
    </citation>
    <scope>NUCLEOTIDE SEQUENCE [LARGE SCALE GENOMIC DNA]</scope>
    <source>
        <strain evidence="2 3">CFBP 5494</strain>
    </source>
</reference>
<gene>
    <name evidence="2" type="ORF">AGR2A_pb10128</name>
</gene>
<organism evidence="2 3">
    <name type="scientific">Agrobacterium genomosp. 2 str. CFBP 5494</name>
    <dbReference type="NCBI Taxonomy" id="1183436"/>
    <lineage>
        <taxon>Bacteria</taxon>
        <taxon>Pseudomonadati</taxon>
        <taxon>Pseudomonadota</taxon>
        <taxon>Alphaproteobacteria</taxon>
        <taxon>Hyphomicrobiales</taxon>
        <taxon>Rhizobiaceae</taxon>
        <taxon>Rhizobium/Agrobacterium group</taxon>
        <taxon>Agrobacterium</taxon>
        <taxon>Agrobacterium tumefaciens complex</taxon>
    </lineage>
</organism>
<evidence type="ECO:0000256" key="1">
    <source>
        <dbReference type="SAM" id="MobiDB-lite"/>
    </source>
</evidence>
<dbReference type="Proteomes" id="UP000191933">
    <property type="component" value="Unassembled WGS sequence"/>
</dbReference>
<dbReference type="RefSeq" id="WP_139786431.1">
    <property type="nucleotide sequence ID" value="NZ_LT009721.1"/>
</dbReference>
<accession>A0A9W5B7N9</accession>
<sequence>MSSSATYIARTRFQTLSEDGSVMYTTYGARIYDDYDSAYVNQLDSLEELIAMDADELIDHIRDNSTAASAIIDTAKYCALPLYVDDELHSGGEEDDEDLAGDIDGRIALETGDPGVSPSGDDIVKAPEQQAEQPS</sequence>
<protein>
    <submittedName>
        <fullName evidence="2">Uncharacterized protein</fullName>
    </submittedName>
</protein>
<feature type="region of interest" description="Disordered" evidence="1">
    <location>
        <begin position="88"/>
        <end position="135"/>
    </location>
</feature>
<dbReference type="EMBL" id="FBVY01000047">
    <property type="protein sequence ID" value="CUX03364.1"/>
    <property type="molecule type" value="Genomic_DNA"/>
</dbReference>
<evidence type="ECO:0000313" key="3">
    <source>
        <dbReference type="Proteomes" id="UP000191933"/>
    </source>
</evidence>
<keyword evidence="3" id="KW-1185">Reference proteome</keyword>
<proteinExistence type="predicted"/>
<evidence type="ECO:0000313" key="2">
    <source>
        <dbReference type="EMBL" id="CUX03364.1"/>
    </source>
</evidence>